<dbReference type="PROSITE" id="PS50995">
    <property type="entry name" value="HTH_MARR_2"/>
    <property type="match status" value="1"/>
</dbReference>
<dbReference type="RefSeq" id="WP_208743258.1">
    <property type="nucleotide sequence ID" value="NZ_CP031778.1"/>
</dbReference>
<dbReference type="Pfam" id="PF01047">
    <property type="entry name" value="MarR"/>
    <property type="match status" value="1"/>
</dbReference>
<dbReference type="InterPro" id="IPR039422">
    <property type="entry name" value="MarR/SlyA-like"/>
</dbReference>
<dbReference type="EMBL" id="CP031778">
    <property type="protein sequence ID" value="QDZ77577.1"/>
    <property type="molecule type" value="Genomic_DNA"/>
</dbReference>
<dbReference type="SUPFAM" id="SSF46785">
    <property type="entry name" value="Winged helix' DNA-binding domain"/>
    <property type="match status" value="1"/>
</dbReference>
<organism evidence="3 4">
    <name type="scientific">Bacillus cereus</name>
    <dbReference type="NCBI Taxonomy" id="1396"/>
    <lineage>
        <taxon>Bacteria</taxon>
        <taxon>Bacillati</taxon>
        <taxon>Bacillota</taxon>
        <taxon>Bacilli</taxon>
        <taxon>Bacillales</taxon>
        <taxon>Bacillaceae</taxon>
        <taxon>Bacillus</taxon>
        <taxon>Bacillus cereus group</taxon>
    </lineage>
</organism>
<dbReference type="PANTHER" id="PTHR33164:SF57">
    <property type="entry name" value="MARR-FAMILY TRANSCRIPTIONAL REGULATOR"/>
    <property type="match status" value="1"/>
</dbReference>
<feature type="non-terminal residue" evidence="3">
    <location>
        <position position="126"/>
    </location>
</feature>
<dbReference type="SMART" id="SM00347">
    <property type="entry name" value="HTH_MARR"/>
    <property type="match status" value="1"/>
</dbReference>
<feature type="domain" description="HTH marR-type" evidence="2">
    <location>
        <begin position="1"/>
        <end position="126"/>
    </location>
</feature>
<dbReference type="InterPro" id="IPR000835">
    <property type="entry name" value="HTH_MarR-typ"/>
</dbReference>
<sequence length="126" mass="14766">MNKNTMQVVECEVVKLLHRADLKKLLSTDANSMERSTYLIMKKLKEENILSISMIAQDFQVNVSTISRQVQALKQKEWVEVVPNLNDARVQFIHLTNLGHKMILEAQEKRVEAYNQILFHWTEKEI</sequence>
<keyword evidence="1" id="KW-0238">DNA-binding</keyword>
<dbReference type="GO" id="GO:0003700">
    <property type="term" value="F:DNA-binding transcription factor activity"/>
    <property type="evidence" value="ECO:0007669"/>
    <property type="project" value="InterPro"/>
</dbReference>
<dbReference type="PANTHER" id="PTHR33164">
    <property type="entry name" value="TRANSCRIPTIONAL REGULATOR, MARR FAMILY"/>
    <property type="match status" value="1"/>
</dbReference>
<dbReference type="Gene3D" id="1.10.10.10">
    <property type="entry name" value="Winged helix-like DNA-binding domain superfamily/Winged helix DNA-binding domain"/>
    <property type="match status" value="1"/>
</dbReference>
<dbReference type="InterPro" id="IPR036388">
    <property type="entry name" value="WH-like_DNA-bd_sf"/>
</dbReference>
<evidence type="ECO:0000259" key="2">
    <source>
        <dbReference type="PROSITE" id="PS50995"/>
    </source>
</evidence>
<proteinExistence type="predicted"/>
<dbReference type="Proteomes" id="UP000321735">
    <property type="component" value="Chromosome"/>
</dbReference>
<evidence type="ECO:0000313" key="3">
    <source>
        <dbReference type="EMBL" id="QDZ77577.1"/>
    </source>
</evidence>
<dbReference type="GO" id="GO:0003677">
    <property type="term" value="F:DNA binding"/>
    <property type="evidence" value="ECO:0007669"/>
    <property type="project" value="UniProtKB-KW"/>
</dbReference>
<gene>
    <name evidence="3" type="ORF">D0437_33845</name>
</gene>
<dbReference type="InterPro" id="IPR036390">
    <property type="entry name" value="WH_DNA-bd_sf"/>
</dbReference>
<dbReference type="GO" id="GO:0006950">
    <property type="term" value="P:response to stress"/>
    <property type="evidence" value="ECO:0007669"/>
    <property type="project" value="TreeGrafter"/>
</dbReference>
<evidence type="ECO:0000256" key="1">
    <source>
        <dbReference type="ARBA" id="ARBA00023125"/>
    </source>
</evidence>
<protein>
    <submittedName>
        <fullName evidence="3">MarR family transcriptional regulator</fullName>
    </submittedName>
</protein>
<dbReference type="AlphaFoldDB" id="A0A9X7QP45"/>
<reference evidence="3 4" key="1">
    <citation type="journal article" date="2019" name="Ecotoxicol. Environ. Saf.">
        <title>Microbial characterization of heavy metal resistant bacterial strains isolated from an electroplating wastewater treatment plant.</title>
        <authorList>
            <person name="Cai X."/>
            <person name="Zheng X."/>
            <person name="Zhang D."/>
            <person name="Iqbal W."/>
            <person name="Liu C."/>
            <person name="Yang B."/>
            <person name="Zhao X."/>
            <person name="Lu X."/>
            <person name="Mao Y."/>
        </authorList>
    </citation>
    <scope>NUCLEOTIDE SEQUENCE [LARGE SCALE GENOMIC DNA]</scope>
    <source>
        <strain evidence="3 4">Co1-1</strain>
    </source>
</reference>
<name>A0A9X7QP45_BACCE</name>
<accession>A0A9X7QP45</accession>
<evidence type="ECO:0000313" key="4">
    <source>
        <dbReference type="Proteomes" id="UP000321735"/>
    </source>
</evidence>